<reference evidence="2" key="1">
    <citation type="journal article" date="2011" name="Genome Biol.">
        <title>Comparative genomics of the social amoebae Dictyostelium discoideum and Dictyostelium purpureum.</title>
        <authorList>
            <consortium name="US DOE Joint Genome Institute (JGI-PGF)"/>
            <person name="Sucgang R."/>
            <person name="Kuo A."/>
            <person name="Tian X."/>
            <person name="Salerno W."/>
            <person name="Parikh A."/>
            <person name="Feasley C.L."/>
            <person name="Dalin E."/>
            <person name="Tu H."/>
            <person name="Huang E."/>
            <person name="Barry K."/>
            <person name="Lindquist E."/>
            <person name="Shapiro H."/>
            <person name="Bruce D."/>
            <person name="Schmutz J."/>
            <person name="Salamov A."/>
            <person name="Fey P."/>
            <person name="Gaudet P."/>
            <person name="Anjard C."/>
            <person name="Babu M.M."/>
            <person name="Basu S."/>
            <person name="Bushmanova Y."/>
            <person name="van der Wel H."/>
            <person name="Katoh-Kurasawa M."/>
            <person name="Dinh C."/>
            <person name="Coutinho P.M."/>
            <person name="Saito T."/>
            <person name="Elias M."/>
            <person name="Schaap P."/>
            <person name="Kay R.R."/>
            <person name="Henrissat B."/>
            <person name="Eichinger L."/>
            <person name="Rivero F."/>
            <person name="Putnam N.H."/>
            <person name="West C.M."/>
            <person name="Loomis W.F."/>
            <person name="Chisholm R.L."/>
            <person name="Shaulsky G."/>
            <person name="Strassmann J.E."/>
            <person name="Queller D.C."/>
            <person name="Kuspa A."/>
            <person name="Grigoriev I.V."/>
        </authorList>
    </citation>
    <scope>NUCLEOTIDE SEQUENCE [LARGE SCALE GENOMIC DNA]</scope>
    <source>
        <strain evidence="2">QSDP1</strain>
    </source>
</reference>
<evidence type="ECO:0000313" key="1">
    <source>
        <dbReference type="EMBL" id="EGC29552.1"/>
    </source>
</evidence>
<dbReference type="InParanoid" id="F1A2N2"/>
<name>F1A2N2_DICPU</name>
<gene>
    <name evidence="1" type="ORF">DICPUDRAFT_158851</name>
</gene>
<evidence type="ECO:0000313" key="2">
    <source>
        <dbReference type="Proteomes" id="UP000001064"/>
    </source>
</evidence>
<dbReference type="KEGG" id="dpp:DICPUDRAFT_158851"/>
<proteinExistence type="predicted"/>
<accession>F1A2N2</accession>
<sequence>MSIKNNSFFIYKTKGNMLKYCFHAEENSSFEQILNQITKLLNINLKDTINTTIIKFNGEEIQLSEVIKKGLFMVSGCQNEEYEIKSIKTFASNLD</sequence>
<dbReference type="RefSeq" id="XP_003293922.1">
    <property type="nucleotide sequence ID" value="XM_003293874.1"/>
</dbReference>
<organism evidence="1 2">
    <name type="scientific">Dictyostelium purpureum</name>
    <name type="common">Slime mold</name>
    <dbReference type="NCBI Taxonomy" id="5786"/>
    <lineage>
        <taxon>Eukaryota</taxon>
        <taxon>Amoebozoa</taxon>
        <taxon>Evosea</taxon>
        <taxon>Eumycetozoa</taxon>
        <taxon>Dictyostelia</taxon>
        <taxon>Dictyosteliales</taxon>
        <taxon>Dictyosteliaceae</taxon>
        <taxon>Dictyostelium</taxon>
    </lineage>
</organism>
<dbReference type="EMBL" id="GL871418">
    <property type="protein sequence ID" value="EGC29552.1"/>
    <property type="molecule type" value="Genomic_DNA"/>
</dbReference>
<dbReference type="VEuPathDB" id="AmoebaDB:DICPUDRAFT_158851"/>
<keyword evidence="2" id="KW-1185">Reference proteome</keyword>
<protein>
    <submittedName>
        <fullName evidence="1">Uncharacterized protein</fullName>
    </submittedName>
</protein>
<dbReference type="Proteomes" id="UP000001064">
    <property type="component" value="Unassembled WGS sequence"/>
</dbReference>
<dbReference type="AlphaFoldDB" id="F1A2N2"/>
<dbReference type="GeneID" id="10505238"/>